<proteinExistence type="predicted"/>
<protein>
    <submittedName>
        <fullName evidence="1">DUF721 domain-containing protein</fullName>
    </submittedName>
</protein>
<dbReference type="Proteomes" id="UP000319296">
    <property type="component" value="Unassembled WGS sequence"/>
</dbReference>
<dbReference type="AlphaFoldDB" id="A0A519BP59"/>
<organism evidence="1 2">
    <name type="scientific">Candidatus Acididesulfobacter diazotrophicus</name>
    <dbReference type="NCBI Taxonomy" id="2597226"/>
    <lineage>
        <taxon>Bacteria</taxon>
        <taxon>Deltaproteobacteria</taxon>
        <taxon>Candidatus Acidulodesulfobacterales</taxon>
        <taxon>Candidatus Acididesulfobacter</taxon>
    </lineage>
</organism>
<sequence length="118" mass="13678">MKIQQSQNLPQNLPQNLKDILLNVLKNKLNTSDYDALLLANNNNWINICGKDLGEKTKPKCIKGRTLTIIADNPILSFELNFLKDEFVQKINNYLIASNENHKENDNIINIKFKYIDY</sequence>
<dbReference type="EMBL" id="SGBB01000003">
    <property type="protein sequence ID" value="RZD19056.1"/>
    <property type="molecule type" value="Genomic_DNA"/>
</dbReference>
<name>A0A519BP59_9DELT</name>
<evidence type="ECO:0000313" key="2">
    <source>
        <dbReference type="Proteomes" id="UP000319296"/>
    </source>
</evidence>
<accession>A0A519BP59</accession>
<dbReference type="Pfam" id="PF05258">
    <property type="entry name" value="DciA"/>
    <property type="match status" value="1"/>
</dbReference>
<reference evidence="1 2" key="1">
    <citation type="journal article" date="2019" name="ISME J.">
        <title>Insights into ecological role of a new deltaproteobacterial order Candidatus Acidulodesulfobacterales by metagenomics and metatranscriptomics.</title>
        <authorList>
            <person name="Tan S."/>
            <person name="Liu J."/>
            <person name="Fang Y."/>
            <person name="Hedlund B.P."/>
            <person name="Lian Z.H."/>
            <person name="Huang L.Y."/>
            <person name="Li J.T."/>
            <person name="Huang L.N."/>
            <person name="Li W.J."/>
            <person name="Jiang H.C."/>
            <person name="Dong H.L."/>
            <person name="Shu W.S."/>
        </authorList>
    </citation>
    <scope>NUCLEOTIDE SEQUENCE [LARGE SCALE GENOMIC DNA]</scope>
    <source>
        <strain evidence="1">AP1</strain>
    </source>
</reference>
<evidence type="ECO:0000313" key="1">
    <source>
        <dbReference type="EMBL" id="RZD19056.1"/>
    </source>
</evidence>
<dbReference type="InterPro" id="IPR007922">
    <property type="entry name" value="DciA-like"/>
</dbReference>
<comment type="caution">
    <text evidence="1">The sequence shown here is derived from an EMBL/GenBank/DDBJ whole genome shotgun (WGS) entry which is preliminary data.</text>
</comment>
<gene>
    <name evidence="1" type="ORF">EVG15_02835</name>
</gene>